<evidence type="ECO:0000256" key="6">
    <source>
        <dbReference type="SAM" id="Phobius"/>
    </source>
</evidence>
<comment type="subcellular location">
    <subcellularLocation>
        <location evidence="1">Endomembrane system</location>
        <topology evidence="1">Multi-pass membrane protein</topology>
    </subcellularLocation>
</comment>
<gene>
    <name evidence="7" type="ORF">ALAG00032_LOCUS9628</name>
</gene>
<comment type="similarity">
    <text evidence="2">Belongs to the membrane magnesium transporter (TC 1.A.67) family.</text>
</comment>
<accession>A0A7S3JYD9</accession>
<dbReference type="AlphaFoldDB" id="A0A7S3JYD9"/>
<dbReference type="GO" id="GO:0012505">
    <property type="term" value="C:endomembrane system"/>
    <property type="evidence" value="ECO:0007669"/>
    <property type="project" value="UniProtKB-SubCell"/>
</dbReference>
<dbReference type="Pfam" id="PF10270">
    <property type="entry name" value="MMgT"/>
    <property type="match status" value="1"/>
</dbReference>
<dbReference type="EMBL" id="HBIJ01014342">
    <property type="protein sequence ID" value="CAE0368865.1"/>
    <property type="molecule type" value="Transcribed_RNA"/>
</dbReference>
<sequence length="110" mass="12354">MKVLSKFLSGLGMMLLVHAGFSTIHIKGLDPEVKLPPIDVLIEVCVAFFFAVISSLMQMPELKKIRNAADLDEFATDAAFHPPEFQVVHHRGQSLAKRRRALEEKKKAKK</sequence>
<evidence type="ECO:0000256" key="4">
    <source>
        <dbReference type="ARBA" id="ARBA00022989"/>
    </source>
</evidence>
<dbReference type="InterPro" id="IPR018937">
    <property type="entry name" value="MMgT"/>
</dbReference>
<feature type="transmembrane region" description="Helical" evidence="6">
    <location>
        <begin position="38"/>
        <end position="57"/>
    </location>
</feature>
<keyword evidence="3 6" id="KW-0812">Transmembrane</keyword>
<keyword evidence="5 6" id="KW-0472">Membrane</keyword>
<proteinExistence type="inferred from homology"/>
<evidence type="ECO:0000256" key="1">
    <source>
        <dbReference type="ARBA" id="ARBA00004127"/>
    </source>
</evidence>
<evidence type="ECO:0000256" key="5">
    <source>
        <dbReference type="ARBA" id="ARBA00023136"/>
    </source>
</evidence>
<reference evidence="7" key="1">
    <citation type="submission" date="2021-01" db="EMBL/GenBank/DDBJ databases">
        <authorList>
            <person name="Corre E."/>
            <person name="Pelletier E."/>
            <person name="Niang G."/>
            <person name="Scheremetjew M."/>
            <person name="Finn R."/>
            <person name="Kale V."/>
            <person name="Holt S."/>
            <person name="Cochrane G."/>
            <person name="Meng A."/>
            <person name="Brown T."/>
            <person name="Cohen L."/>
        </authorList>
    </citation>
    <scope>NUCLEOTIDE SEQUENCE</scope>
    <source>
        <strain evidence="7">CCMP1510</strain>
    </source>
</reference>
<protein>
    <recommendedName>
        <fullName evidence="8">Membrane magnesium transporter</fullName>
    </recommendedName>
</protein>
<organism evidence="7">
    <name type="scientific">Aureoumbra lagunensis</name>
    <dbReference type="NCBI Taxonomy" id="44058"/>
    <lineage>
        <taxon>Eukaryota</taxon>
        <taxon>Sar</taxon>
        <taxon>Stramenopiles</taxon>
        <taxon>Ochrophyta</taxon>
        <taxon>Pelagophyceae</taxon>
        <taxon>Pelagomonadales</taxon>
        <taxon>Aureoumbra</taxon>
    </lineage>
</organism>
<evidence type="ECO:0000256" key="2">
    <source>
        <dbReference type="ARBA" id="ARBA00006109"/>
    </source>
</evidence>
<evidence type="ECO:0008006" key="8">
    <source>
        <dbReference type="Google" id="ProtNLM"/>
    </source>
</evidence>
<evidence type="ECO:0000256" key="3">
    <source>
        <dbReference type="ARBA" id="ARBA00022692"/>
    </source>
</evidence>
<keyword evidence="4 6" id="KW-1133">Transmembrane helix</keyword>
<name>A0A7S3JYD9_9STRA</name>
<evidence type="ECO:0000313" key="7">
    <source>
        <dbReference type="EMBL" id="CAE0368865.1"/>
    </source>
</evidence>